<feature type="chain" id="PRO_5045647938" description="Outer membrane protein assembly factor BamE" evidence="2">
    <location>
        <begin position="21"/>
        <end position="166"/>
    </location>
</feature>
<proteinExistence type="predicted"/>
<comment type="caution">
    <text evidence="3">The sequence shown here is derived from an EMBL/GenBank/DDBJ whole genome shotgun (WGS) entry which is preliminary data.</text>
</comment>
<name>A0ABU6JY48_9RHOO</name>
<sequence>MSFRMHFLTAAILLGLNACGSVVSIGKLQPGVATEAEATKVAGRKPEYVWHNPDGTRTLDYSNQAFSGTTSMFVTVDAAGKVLDIKRIDVDPVNNDVAPGMSPDQVRRMLGSPRTVTTYMAGEEVWDWNTVTIGGPGLLVLLNVYFSGGKVVRITTKTIDLNANRP</sequence>
<reference evidence="3 4" key="1">
    <citation type="submission" date="2024-01" db="EMBL/GenBank/DDBJ databases">
        <title>Uliginosibacterium soil sp. nov.</title>
        <authorList>
            <person name="Lv Y."/>
        </authorList>
    </citation>
    <scope>NUCLEOTIDE SEQUENCE [LARGE SCALE GENOMIC DNA]</scope>
    <source>
        <strain evidence="3 4">H3</strain>
    </source>
</reference>
<evidence type="ECO:0008006" key="5">
    <source>
        <dbReference type="Google" id="ProtNLM"/>
    </source>
</evidence>
<dbReference type="InterPro" id="IPR037873">
    <property type="entry name" value="BamE-like"/>
</dbReference>
<evidence type="ECO:0000313" key="3">
    <source>
        <dbReference type="EMBL" id="MEC5384588.1"/>
    </source>
</evidence>
<evidence type="ECO:0000256" key="2">
    <source>
        <dbReference type="SAM" id="SignalP"/>
    </source>
</evidence>
<keyword evidence="4" id="KW-1185">Reference proteome</keyword>
<dbReference type="RefSeq" id="WP_327597561.1">
    <property type="nucleotide sequence ID" value="NZ_JAYXHS010000001.1"/>
</dbReference>
<accession>A0ABU6JY48</accession>
<organism evidence="3 4">
    <name type="scientific">Uliginosibacterium silvisoli</name>
    <dbReference type="NCBI Taxonomy" id="3114758"/>
    <lineage>
        <taxon>Bacteria</taxon>
        <taxon>Pseudomonadati</taxon>
        <taxon>Pseudomonadota</taxon>
        <taxon>Betaproteobacteria</taxon>
        <taxon>Rhodocyclales</taxon>
        <taxon>Zoogloeaceae</taxon>
        <taxon>Uliginosibacterium</taxon>
    </lineage>
</organism>
<keyword evidence="1 2" id="KW-0732">Signal</keyword>
<evidence type="ECO:0000256" key="1">
    <source>
        <dbReference type="ARBA" id="ARBA00022729"/>
    </source>
</evidence>
<protein>
    <recommendedName>
        <fullName evidence="5">Outer membrane protein assembly factor BamE</fullName>
    </recommendedName>
</protein>
<evidence type="ECO:0000313" key="4">
    <source>
        <dbReference type="Proteomes" id="UP001331561"/>
    </source>
</evidence>
<gene>
    <name evidence="3" type="ORF">VVD49_02580</name>
</gene>
<dbReference type="EMBL" id="JAYXHS010000001">
    <property type="protein sequence ID" value="MEC5384588.1"/>
    <property type="molecule type" value="Genomic_DNA"/>
</dbReference>
<dbReference type="Gene3D" id="3.30.1450.10">
    <property type="match status" value="1"/>
</dbReference>
<feature type="signal peptide" evidence="2">
    <location>
        <begin position="1"/>
        <end position="20"/>
    </location>
</feature>
<dbReference type="Proteomes" id="UP001331561">
    <property type="component" value="Unassembled WGS sequence"/>
</dbReference>